<name>A0A0B4XLP9_9GAMM</name>
<proteinExistence type="predicted"/>
<dbReference type="OrthoDB" id="5444681at2"/>
<dbReference type="AlphaFoldDB" id="A0A0B4XLP9"/>
<keyword evidence="2" id="KW-1185">Reference proteome</keyword>
<evidence type="ECO:0000313" key="1">
    <source>
        <dbReference type="EMBL" id="AJD48051.1"/>
    </source>
</evidence>
<dbReference type="STRING" id="391936.S7S_08175"/>
<accession>A0A0B4XLP9</accession>
<dbReference type="InterPro" id="IPR010352">
    <property type="entry name" value="DUF945"/>
</dbReference>
<sequence>MKRKGLLGVVALLVVCIAGYLLMQRAVEQRYRAYLAKSAEQLADVGLSWRLDSYQHRPFGARAVYSLTTAEPIEGFEWLDRLRFESLLHFGPLVRLDGQWRVGLLGARDTLLVDALGGEATAMARTLFGDRSPLEGEALIGFDDRVDYVLRINPVAFAEGDDVVRFAGLTMRGDTDMQTLTGSAYLSGGEMHIDYRGTQFSLSNISGQGTFQDSLGNTPLGDLLLVFSDLHLAAPMQPPIQMDLHLRQHSRVEKGLLDSTLEIWMEQLQSPALADTPLASLDRLYFSLGTLGLGAEGLEALDPMLRRMQTLTEATEGDDMQAAMDAAQALMPLFEDMLQLVTQRILQPGRSAVTASLLASAQARTLASVQARADYAGLPPSVTSLQALGEVSPQGWLRVVDVNIDAELDAALVEQMPPAWREQAGSVLHERDDRLGLTLTLHEGGLWLNDEALPTEQTLDNLQQLFKRDAAAGAEGDVAMQFGEASSAISLEIEGYFYEDGRLPARSEAQKVVQEFAADYALPVRLSQYDAARGVLELALMDQGSEVLTLRMQARFPGEDDDGLVYWQCRYVTVDESRYALWYMQNCETLTPVAAFD</sequence>
<protein>
    <recommendedName>
        <fullName evidence="3">DUF945 domain-containing protein</fullName>
    </recommendedName>
</protein>
<dbReference type="KEGG" id="apac:S7S_08175"/>
<evidence type="ECO:0000313" key="2">
    <source>
        <dbReference type="Proteomes" id="UP000006764"/>
    </source>
</evidence>
<dbReference type="Proteomes" id="UP000006764">
    <property type="component" value="Chromosome"/>
</dbReference>
<organism evidence="1 2">
    <name type="scientific">Isoalcanivorax pacificus W11-5</name>
    <dbReference type="NCBI Taxonomy" id="391936"/>
    <lineage>
        <taxon>Bacteria</taxon>
        <taxon>Pseudomonadati</taxon>
        <taxon>Pseudomonadota</taxon>
        <taxon>Gammaproteobacteria</taxon>
        <taxon>Oceanospirillales</taxon>
        <taxon>Alcanivoracaceae</taxon>
        <taxon>Isoalcanivorax</taxon>
    </lineage>
</organism>
<dbReference type="Pfam" id="PF06097">
    <property type="entry name" value="DUF945"/>
    <property type="match status" value="1"/>
</dbReference>
<dbReference type="RefSeq" id="WP_008735914.1">
    <property type="nucleotide sequence ID" value="NZ_CP004387.1"/>
</dbReference>
<dbReference type="EMBL" id="CP004387">
    <property type="protein sequence ID" value="AJD48051.1"/>
    <property type="molecule type" value="Genomic_DNA"/>
</dbReference>
<reference evidence="1 2" key="1">
    <citation type="journal article" date="2012" name="J. Bacteriol.">
        <title>Genome sequence of an alkane-degrading bacterium, Alcanivorax pacificus type strain W11-5, isolated from deep sea sediment.</title>
        <authorList>
            <person name="Lai Q."/>
            <person name="Shao Z."/>
        </authorList>
    </citation>
    <scope>NUCLEOTIDE SEQUENCE [LARGE SCALE GENOMIC DNA]</scope>
    <source>
        <strain evidence="1 2">W11-5</strain>
    </source>
</reference>
<dbReference type="HOGENOM" id="CLU_456838_0_0_6"/>
<gene>
    <name evidence="1" type="ORF">S7S_08175</name>
</gene>
<evidence type="ECO:0008006" key="3">
    <source>
        <dbReference type="Google" id="ProtNLM"/>
    </source>
</evidence>